<proteinExistence type="predicted"/>
<dbReference type="RefSeq" id="WP_077971162.1">
    <property type="nucleotide sequence ID" value="NZ_CP045178.1"/>
</dbReference>
<evidence type="ECO:0000259" key="1">
    <source>
        <dbReference type="Pfam" id="PF08044"/>
    </source>
</evidence>
<evidence type="ECO:0000313" key="2">
    <source>
        <dbReference type="EMBL" id="OON74950.1"/>
    </source>
</evidence>
<sequence>MTSPSRDQPPRLTEDARDTAVRRVQEAYAGGHISHDKMDEHLHQVLAATRHSELDPVLASLPEDEAAKAEGPAGAEGKVDTASTIAAVSGRIKRGGAWRVPRFLRVESAFGRVHLDLSRALLDQPVVDIELRLGTGRAKITVPRGATVELEGLRTVWKDTHYKSPRRPVPGGPTIRILGTMGYGRLRVRHARR</sequence>
<dbReference type="STRING" id="83656.B1H18_24380"/>
<gene>
    <name evidence="2" type="ORF">B1H18_24380</name>
</gene>
<feature type="domain" description="DUF1707" evidence="1">
    <location>
        <begin position="11"/>
        <end position="62"/>
    </location>
</feature>
<accession>A0A1V4A4P9</accession>
<dbReference type="AlphaFoldDB" id="A0A1V4A4P9"/>
<dbReference type="EMBL" id="MVFC01000025">
    <property type="protein sequence ID" value="OON74950.1"/>
    <property type="molecule type" value="Genomic_DNA"/>
</dbReference>
<evidence type="ECO:0000313" key="3">
    <source>
        <dbReference type="Proteomes" id="UP000190539"/>
    </source>
</evidence>
<dbReference type="PANTHER" id="PTHR40763">
    <property type="entry name" value="MEMBRANE PROTEIN-RELATED"/>
    <property type="match status" value="1"/>
</dbReference>
<keyword evidence="3" id="KW-1185">Reference proteome</keyword>
<dbReference type="Proteomes" id="UP000190539">
    <property type="component" value="Unassembled WGS sequence"/>
</dbReference>
<protein>
    <recommendedName>
        <fullName evidence="1">DUF1707 domain-containing protein</fullName>
    </recommendedName>
</protein>
<dbReference type="Pfam" id="PF08044">
    <property type="entry name" value="DUF1707"/>
    <property type="match status" value="1"/>
</dbReference>
<comment type="caution">
    <text evidence="2">The sequence shown here is derived from an EMBL/GenBank/DDBJ whole genome shotgun (WGS) entry which is preliminary data.</text>
</comment>
<name>A0A1V4A4P9_9ACTN</name>
<dbReference type="PANTHER" id="PTHR40763:SF5">
    <property type="entry name" value="MEMBRANE PROTEIN"/>
    <property type="match status" value="1"/>
</dbReference>
<dbReference type="InterPro" id="IPR012551">
    <property type="entry name" value="DUF1707_SHOCT-like"/>
</dbReference>
<dbReference type="OrthoDB" id="3428481at2"/>
<organism evidence="2 3">
    <name type="scientific">Streptomyces tsukubensis</name>
    <dbReference type="NCBI Taxonomy" id="83656"/>
    <lineage>
        <taxon>Bacteria</taxon>
        <taxon>Bacillati</taxon>
        <taxon>Actinomycetota</taxon>
        <taxon>Actinomycetes</taxon>
        <taxon>Kitasatosporales</taxon>
        <taxon>Streptomycetaceae</taxon>
        <taxon>Streptomyces</taxon>
    </lineage>
</organism>
<reference evidence="2 3" key="1">
    <citation type="submission" date="2017-02" db="EMBL/GenBank/DDBJ databases">
        <title>Draft Genome Sequence of Streptomyces tsukubaensis F601, a Producer of the immunosuppressant tacrolimus FK506.</title>
        <authorList>
            <person name="Zong G."/>
            <person name="Zhong C."/>
            <person name="Fu J."/>
            <person name="Qin R."/>
            <person name="Cao G."/>
        </authorList>
    </citation>
    <scope>NUCLEOTIDE SEQUENCE [LARGE SCALE GENOMIC DNA]</scope>
    <source>
        <strain evidence="2 3">F601</strain>
    </source>
</reference>